<keyword evidence="3" id="KW-1185">Reference proteome</keyword>
<accession>A0A9W9IA14</accession>
<evidence type="ECO:0000256" key="1">
    <source>
        <dbReference type="SAM" id="MobiDB-lite"/>
    </source>
</evidence>
<dbReference type="OrthoDB" id="377083at2759"/>
<reference evidence="2" key="1">
    <citation type="submission" date="2022-11" db="EMBL/GenBank/DDBJ databases">
        <authorList>
            <person name="Petersen C."/>
        </authorList>
    </citation>
    <scope>NUCLEOTIDE SEQUENCE</scope>
    <source>
        <strain evidence="2">IBT 21917</strain>
    </source>
</reference>
<organism evidence="2 3">
    <name type="scientific">Penicillium capsulatum</name>
    <dbReference type="NCBI Taxonomy" id="69766"/>
    <lineage>
        <taxon>Eukaryota</taxon>
        <taxon>Fungi</taxon>
        <taxon>Dikarya</taxon>
        <taxon>Ascomycota</taxon>
        <taxon>Pezizomycotina</taxon>
        <taxon>Eurotiomycetes</taxon>
        <taxon>Eurotiomycetidae</taxon>
        <taxon>Eurotiales</taxon>
        <taxon>Aspergillaceae</taxon>
        <taxon>Penicillium</taxon>
    </lineage>
</organism>
<gene>
    <name evidence="2" type="ORF">N7492_004329</name>
</gene>
<feature type="compositionally biased region" description="Basic residues" evidence="1">
    <location>
        <begin position="38"/>
        <end position="47"/>
    </location>
</feature>
<feature type="compositionally biased region" description="Basic and acidic residues" evidence="1">
    <location>
        <begin position="1"/>
        <end position="11"/>
    </location>
</feature>
<evidence type="ECO:0000313" key="3">
    <source>
        <dbReference type="Proteomes" id="UP001146351"/>
    </source>
</evidence>
<feature type="region of interest" description="Disordered" evidence="1">
    <location>
        <begin position="1"/>
        <end position="102"/>
    </location>
</feature>
<reference evidence="2" key="2">
    <citation type="journal article" date="2023" name="IMA Fungus">
        <title>Comparative genomic study of the Penicillium genus elucidates a diverse pangenome and 15 lateral gene transfer events.</title>
        <authorList>
            <person name="Petersen C."/>
            <person name="Sorensen T."/>
            <person name="Nielsen M.R."/>
            <person name="Sondergaard T.E."/>
            <person name="Sorensen J.L."/>
            <person name="Fitzpatrick D.A."/>
            <person name="Frisvad J.C."/>
            <person name="Nielsen K.L."/>
        </authorList>
    </citation>
    <scope>NUCLEOTIDE SEQUENCE</scope>
    <source>
        <strain evidence="2">IBT 21917</strain>
    </source>
</reference>
<feature type="compositionally biased region" description="Polar residues" evidence="1">
    <location>
        <begin position="63"/>
        <end position="74"/>
    </location>
</feature>
<sequence>MSSPRGQEEHAAVSGSSTLATPPNVIADNLRQFTRSPHPYHRSRRVVSRTPSEQGDRLHPYSYSKSSRTPSDSGTEADDESTGILRGLPAPPLRPRKGLRSGGNGIVDTDGWLPNLQPWPSFVRQNSRGSRRSSEEEAEGDAIEARKQQQRNMRIEVLRRLLETVILLSVGGVVLLQREARSLAWNWRKGMTTIRDKCLMHLAN</sequence>
<evidence type="ECO:0000313" key="2">
    <source>
        <dbReference type="EMBL" id="KAJ5171736.1"/>
    </source>
</evidence>
<dbReference type="EMBL" id="JAPQKO010000003">
    <property type="protein sequence ID" value="KAJ5171736.1"/>
    <property type="molecule type" value="Genomic_DNA"/>
</dbReference>
<protein>
    <submittedName>
        <fullName evidence="2">Uncharacterized protein</fullName>
    </submittedName>
</protein>
<comment type="caution">
    <text evidence="2">The sequence shown here is derived from an EMBL/GenBank/DDBJ whole genome shotgun (WGS) entry which is preliminary data.</text>
</comment>
<name>A0A9W9IA14_9EURO</name>
<dbReference type="Proteomes" id="UP001146351">
    <property type="component" value="Unassembled WGS sequence"/>
</dbReference>
<proteinExistence type="predicted"/>
<dbReference type="AlphaFoldDB" id="A0A9W9IA14"/>
<feature type="region of interest" description="Disordered" evidence="1">
    <location>
        <begin position="118"/>
        <end position="148"/>
    </location>
</feature>